<comment type="cofactor">
    <cofactor evidence="12">
        <name>FAD</name>
        <dbReference type="ChEBI" id="CHEBI:57692"/>
    </cofactor>
</comment>
<dbReference type="PROSITE" id="PS51387">
    <property type="entry name" value="FAD_PCMH"/>
    <property type="match status" value="1"/>
</dbReference>
<protein>
    <recommendedName>
        <fullName evidence="4">alkylglycerone-phosphate synthase</fullName>
        <ecNumber evidence="4">2.5.1.26</ecNumber>
    </recommendedName>
</protein>
<evidence type="ECO:0000256" key="12">
    <source>
        <dbReference type="PIRSR" id="PIRSR625650-3"/>
    </source>
</evidence>
<evidence type="ECO:0000256" key="10">
    <source>
        <dbReference type="PIRSR" id="PIRSR625650-1"/>
    </source>
</evidence>
<keyword evidence="9" id="KW-0961">Cell wall biogenesis/degradation</keyword>
<evidence type="ECO:0000256" key="4">
    <source>
        <dbReference type="ARBA" id="ARBA00012385"/>
    </source>
</evidence>
<proteinExistence type="inferred from homology"/>
<dbReference type="InterPro" id="IPR016164">
    <property type="entry name" value="FAD-linked_Oxase-like_C"/>
</dbReference>
<feature type="domain" description="FAD-binding PCMH-type" evidence="15">
    <location>
        <begin position="690"/>
        <end position="925"/>
    </location>
</feature>
<dbReference type="SUPFAM" id="SSF56176">
    <property type="entry name" value="FAD-binding/transporter-associated domain-like"/>
    <property type="match status" value="1"/>
</dbReference>
<feature type="active site" description="Proton donor/acceptor" evidence="10">
    <location>
        <position position="1090"/>
    </location>
</feature>
<dbReference type="InterPro" id="IPR016166">
    <property type="entry name" value="FAD-bd_PCMH"/>
</dbReference>
<name>A0A3R7D197_9STRA</name>
<dbReference type="Gene3D" id="3.30.465.10">
    <property type="match status" value="1"/>
</dbReference>
<dbReference type="PANTHER" id="PTHR46568">
    <property type="entry name" value="ALKYLDIHYDROXYACETONEPHOSPHATE SYNTHASE, PEROXISOMAL"/>
    <property type="match status" value="1"/>
</dbReference>
<dbReference type="VEuPathDB" id="FungiDB:H310_00574"/>
<dbReference type="Gene3D" id="3.30.300.330">
    <property type="match status" value="1"/>
</dbReference>
<keyword evidence="6 12" id="KW-0274">FAD</keyword>
<dbReference type="VEuPathDB" id="FungiDB:H310_07919"/>
<dbReference type="PROSITE" id="PS01186">
    <property type="entry name" value="EGF_2"/>
    <property type="match status" value="1"/>
</dbReference>
<dbReference type="AlphaFoldDB" id="A0A3R7D197"/>
<evidence type="ECO:0000256" key="7">
    <source>
        <dbReference type="ARBA" id="ARBA00023136"/>
    </source>
</evidence>
<sequence>MSRVVSIQARVQRDKPVWDTIHRVFVSSVGTTFDDRYAATLDTVNLASVEGVLKYVQSEGINQHMLNPASCERKNNMQFIVLYEITLVQPTTALAVFQTDGNLGVEFKAPDGVYDNKAVTSLPFWSEPYNPDANRKRAEAVVDMYNARIGTIGAEHMRALPAVAALHNPPCYVNAKQCADAPFGLDFTFQPAINRKSKEIAAKLDKGQPNSVFDRLDREADERLFKLMQSQIQSVDASVRHADLVKVGRNDVQIKSLLHQYPDCPMSPTRAPPPKTVIDVDVVGLSSVAFIMANFTNGQALFLPRDGNNKLAVEQRRKSSFQASVDGSNMRRRCHSAQRWHRPLHRERDPPGSEAYNKTHNICDSFPMYMEVDYIRIYQDVSAMTLGCDPPTHPTKQWIDEHLKDYTDAKNPMTRVDGGATCNSDDDCLAIGTTVPSGRCAERRCFCVKGYGGPRCTKFVGAKSIDTKSPNFFGPQYLYPVVLISVVALVLVLTTVVRRKRHAVAVAVMAIATTSSTKQLDQSDADDDHVLLLRSFFSAKDDDYSLTLLSQLGDGQPAATASSSTSLNEARWDGWGYSDTSIFLNDDGQVEFAGTRCTERATATFRGITKWGRRYEEVFPAARVLPALRAWAEAKVGLDVRRQAPRNAVPPSIKEGSEVYNAAFLEALVALRIPVNIDPEIYRLRTSACFDRVPDAVIVATSHELVEHVVAAAVKHDVVVIPYGGGTKYVYSFTAFATTSTQLACDWHASVSNALQCKPDERRMVVSLDMRGMTQILWVDKENMTACIEAGITGLDVHNQLQTRGVTLGHEPDSWEFSTVGGWVATRASGMKKNLYGNIEDMIVNITMVTATGTMTRSCNVPRVSMGPDSLHLALGTSRRDNGDPMRVPRRVWVVVANGWLRDVGAGSEGLFGVVTRVTFRIRPCPAYQLYDSILFPTMDDGIQAMHDVARAGCMPASIRLLDNTQIKGFDVDTMVGMTLLFEGTKEEAERDQRAIHSIAAKHGGMVGGAENGKRGYFLTYVIAYIRDFVMSYYFLCDSFETAVPWSNVPAFIARVRAEIEAVAVAHRIEVQPIVMCRVSQIYDTGACVYVYYGVNFFGVDDPLHLFFSIEQACVEVMLRHGASLSHHHGIGKHRKKWLPQIVSAPALRAIAGIKNAIDPTNVFATHNIIDT</sequence>
<feature type="region of interest" description="Disordered" evidence="14">
    <location>
        <begin position="320"/>
        <end position="339"/>
    </location>
</feature>
<feature type="binding site" evidence="12">
    <location>
        <begin position="813"/>
        <end position="819"/>
    </location>
    <ligand>
        <name>FAD</name>
        <dbReference type="ChEBI" id="CHEBI:57692"/>
    </ligand>
</feature>
<dbReference type="VEuPathDB" id="FungiDB:H310_07917"/>
<dbReference type="InterPro" id="IPR000742">
    <property type="entry name" value="EGF"/>
</dbReference>
<evidence type="ECO:0000256" key="2">
    <source>
        <dbReference type="ARBA" id="ARBA00004670"/>
    </source>
</evidence>
<dbReference type="Proteomes" id="UP000285060">
    <property type="component" value="Unassembled WGS sequence"/>
</dbReference>
<evidence type="ECO:0000256" key="3">
    <source>
        <dbReference type="ARBA" id="ARBA00008000"/>
    </source>
</evidence>
<organism evidence="16 17">
    <name type="scientific">Aphanomyces invadans</name>
    <dbReference type="NCBI Taxonomy" id="157072"/>
    <lineage>
        <taxon>Eukaryota</taxon>
        <taxon>Sar</taxon>
        <taxon>Stramenopiles</taxon>
        <taxon>Oomycota</taxon>
        <taxon>Saprolegniomycetes</taxon>
        <taxon>Saprolegniales</taxon>
        <taxon>Verrucalvaceae</taxon>
        <taxon>Aphanomyces</taxon>
    </lineage>
</organism>
<comment type="subcellular location">
    <subcellularLocation>
        <location evidence="1">Membrane</location>
    </subcellularLocation>
</comment>
<evidence type="ECO:0000256" key="6">
    <source>
        <dbReference type="ARBA" id="ARBA00022827"/>
    </source>
</evidence>
<feature type="compositionally biased region" description="Basic residues" evidence="14">
    <location>
        <begin position="330"/>
        <end position="339"/>
    </location>
</feature>
<dbReference type="InterPro" id="IPR016171">
    <property type="entry name" value="Vanillyl_alc_oxidase_C-sub2"/>
</dbReference>
<feature type="binding site" evidence="12">
    <location>
        <begin position="722"/>
        <end position="750"/>
    </location>
    <ligand>
        <name>FAD</name>
        <dbReference type="ChEBI" id="CHEBI:57692"/>
    </ligand>
</feature>
<evidence type="ECO:0000256" key="14">
    <source>
        <dbReference type="SAM" id="MobiDB-lite"/>
    </source>
</evidence>
<dbReference type="GO" id="GO:0071949">
    <property type="term" value="F:FAD binding"/>
    <property type="evidence" value="ECO:0007669"/>
    <property type="project" value="InterPro"/>
</dbReference>
<dbReference type="Pfam" id="PF01565">
    <property type="entry name" value="FAD_binding_4"/>
    <property type="match status" value="1"/>
</dbReference>
<keyword evidence="8" id="KW-0325">Glycoprotein</keyword>
<dbReference type="InterPro" id="IPR006094">
    <property type="entry name" value="Oxid_FAD_bind_N"/>
</dbReference>
<reference evidence="16 17" key="1">
    <citation type="submission" date="2018-08" db="EMBL/GenBank/DDBJ databases">
        <title>Aphanomyces genome sequencing and annotation.</title>
        <authorList>
            <person name="Minardi D."/>
            <person name="Oidtmann B."/>
            <person name="Van Der Giezen M."/>
            <person name="Studholme D.J."/>
        </authorList>
    </citation>
    <scope>NUCLEOTIDE SEQUENCE [LARGE SCALE GENOMIC DNA]</scope>
    <source>
        <strain evidence="16 17">NJM0002</strain>
    </source>
</reference>
<feature type="binding site" evidence="12">
    <location>
        <begin position="826"/>
        <end position="829"/>
    </location>
    <ligand>
        <name>FAD</name>
        <dbReference type="ChEBI" id="CHEBI:57692"/>
    </ligand>
</feature>
<dbReference type="VEuPathDB" id="FungiDB:H310_07916"/>
<comment type="caution">
    <text evidence="16">The sequence shown here is derived from an EMBL/GenBank/DDBJ whole genome shotgun (WGS) entry which is preliminary data.</text>
</comment>
<dbReference type="InterPro" id="IPR004113">
    <property type="entry name" value="FAD-bd_oxidored_4_C"/>
</dbReference>
<dbReference type="GO" id="GO:0008611">
    <property type="term" value="P:ether lipid biosynthetic process"/>
    <property type="evidence" value="ECO:0007669"/>
    <property type="project" value="UniProtKB-UniPathway"/>
</dbReference>
<keyword evidence="17" id="KW-1185">Reference proteome</keyword>
<dbReference type="InterPro" id="IPR025650">
    <property type="entry name" value="Alkyl-DHAP_Synthase"/>
</dbReference>
<dbReference type="Gene3D" id="3.30.70.3450">
    <property type="match status" value="1"/>
</dbReference>
<dbReference type="EC" id="2.5.1.26" evidence="4"/>
<evidence type="ECO:0000256" key="8">
    <source>
        <dbReference type="ARBA" id="ARBA00023180"/>
    </source>
</evidence>
<evidence type="ECO:0000256" key="9">
    <source>
        <dbReference type="ARBA" id="ARBA00023316"/>
    </source>
</evidence>
<dbReference type="PROSITE" id="PS00022">
    <property type="entry name" value="EGF_1"/>
    <property type="match status" value="1"/>
</dbReference>
<evidence type="ECO:0000256" key="5">
    <source>
        <dbReference type="ARBA" id="ARBA00022630"/>
    </source>
</evidence>
<dbReference type="Gene3D" id="1.10.45.10">
    <property type="entry name" value="Vanillyl-alcohol Oxidase, Chain A, domain 4"/>
    <property type="match status" value="1"/>
</dbReference>
<dbReference type="GO" id="GO:0005777">
    <property type="term" value="C:peroxisome"/>
    <property type="evidence" value="ECO:0007669"/>
    <property type="project" value="TreeGrafter"/>
</dbReference>
<comment type="similarity">
    <text evidence="3">Belongs to the FAD-binding oxidoreductase/transferase type 4 family.</text>
</comment>
<evidence type="ECO:0000313" key="16">
    <source>
        <dbReference type="EMBL" id="RHY30313.1"/>
    </source>
</evidence>
<gene>
    <name evidence="16" type="ORF">DYB32_004416</name>
</gene>
<comment type="pathway">
    <text evidence="2">Glycerolipid metabolism; ether lipid biosynthesis.</text>
</comment>
<dbReference type="Gene3D" id="3.40.462.40">
    <property type="entry name" value="FAD-linked oxidase, cap domain/gating helix"/>
    <property type="match status" value="1"/>
</dbReference>
<accession>A0A3R7D197</accession>
<keyword evidence="5" id="KW-0285">Flavoprotein</keyword>
<evidence type="ECO:0000256" key="11">
    <source>
        <dbReference type="PIRSR" id="PIRSR625650-2"/>
    </source>
</evidence>
<dbReference type="EMBL" id="QUSY01000331">
    <property type="protein sequence ID" value="RHY30313.1"/>
    <property type="molecule type" value="Genomic_DNA"/>
</dbReference>
<dbReference type="InterPro" id="IPR016169">
    <property type="entry name" value="FAD-bd_PCMH_sub2"/>
</dbReference>
<dbReference type="GO" id="GO:0008609">
    <property type="term" value="F:alkylglycerone-phosphate synthase activity"/>
    <property type="evidence" value="ECO:0007669"/>
    <property type="project" value="UniProtKB-EC"/>
</dbReference>
<evidence type="ECO:0000256" key="13">
    <source>
        <dbReference type="PIRSR" id="PIRSR625650-4"/>
    </source>
</evidence>
<evidence type="ECO:0000256" key="1">
    <source>
        <dbReference type="ARBA" id="ARBA00004370"/>
    </source>
</evidence>
<dbReference type="Pfam" id="PF03935">
    <property type="entry name" value="SKN1_KRE6_Sbg1"/>
    <property type="match status" value="1"/>
</dbReference>
<dbReference type="VEuPathDB" id="FungiDB:H310_07918"/>
<evidence type="ECO:0000313" key="17">
    <source>
        <dbReference type="Proteomes" id="UP000285060"/>
    </source>
</evidence>
<keyword evidence="7" id="KW-0472">Membrane</keyword>
<evidence type="ECO:0000259" key="15">
    <source>
        <dbReference type="PROSITE" id="PS51387"/>
    </source>
</evidence>
<dbReference type="PANTHER" id="PTHR46568:SF1">
    <property type="entry name" value="ALKYLDIHYDROXYACETONEPHOSPHATE SYNTHASE, PEROXISOMAL"/>
    <property type="match status" value="1"/>
</dbReference>
<dbReference type="InterPro" id="IPR036318">
    <property type="entry name" value="FAD-bd_PCMH-like_sf"/>
</dbReference>
<dbReference type="InterPro" id="IPR005629">
    <property type="entry name" value="Skn1/Kre6/Sbg1"/>
</dbReference>
<dbReference type="GO" id="GO:0016020">
    <property type="term" value="C:membrane"/>
    <property type="evidence" value="ECO:0007669"/>
    <property type="project" value="UniProtKB-SubCell"/>
</dbReference>
<feature type="site" description="Important for enzyme activity" evidence="13">
    <location>
        <position position="960"/>
    </location>
</feature>
<dbReference type="Pfam" id="PF02913">
    <property type="entry name" value="FAD-oxidase_C"/>
    <property type="match status" value="1"/>
</dbReference>
<feature type="binding site" evidence="12">
    <location>
        <begin position="909"/>
        <end position="915"/>
    </location>
    <ligand>
        <name>FAD</name>
        <dbReference type="ChEBI" id="CHEBI:57692"/>
    </ligand>
</feature>
<dbReference type="SUPFAM" id="SSF55103">
    <property type="entry name" value="FAD-linked oxidases, C-terminal domain"/>
    <property type="match status" value="1"/>
</dbReference>
<feature type="binding site" evidence="11">
    <location>
        <position position="1027"/>
    </location>
    <ligand>
        <name>substrate</name>
    </ligand>
</feature>
<dbReference type="UniPathway" id="UPA00781"/>